<dbReference type="GO" id="GO:0000160">
    <property type="term" value="P:phosphorelay signal transduction system"/>
    <property type="evidence" value="ECO:0007669"/>
    <property type="project" value="InterPro"/>
</dbReference>
<protein>
    <submittedName>
        <fullName evidence="3">Response regulator</fullName>
    </submittedName>
</protein>
<dbReference type="CDD" id="cd00156">
    <property type="entry name" value="REC"/>
    <property type="match status" value="1"/>
</dbReference>
<dbReference type="EMBL" id="JBDKWZ010000011">
    <property type="protein sequence ID" value="MEN7549889.1"/>
    <property type="molecule type" value="Genomic_DNA"/>
</dbReference>
<dbReference type="InterPro" id="IPR011006">
    <property type="entry name" value="CheY-like_superfamily"/>
</dbReference>
<keyword evidence="1" id="KW-0597">Phosphoprotein</keyword>
<evidence type="ECO:0000256" key="1">
    <source>
        <dbReference type="PROSITE-ProRule" id="PRU00169"/>
    </source>
</evidence>
<evidence type="ECO:0000259" key="2">
    <source>
        <dbReference type="PROSITE" id="PS50110"/>
    </source>
</evidence>
<name>A0AAW9SBZ8_9BACT</name>
<dbReference type="RefSeq" id="WP_346822667.1">
    <property type="nucleotide sequence ID" value="NZ_JBDKWZ010000011.1"/>
</dbReference>
<evidence type="ECO:0000313" key="3">
    <source>
        <dbReference type="EMBL" id="MEN7549889.1"/>
    </source>
</evidence>
<feature type="modified residue" description="4-aspartylphosphate" evidence="1">
    <location>
        <position position="57"/>
    </location>
</feature>
<dbReference type="Pfam" id="PF00072">
    <property type="entry name" value="Response_reg"/>
    <property type="match status" value="1"/>
</dbReference>
<evidence type="ECO:0000313" key="4">
    <source>
        <dbReference type="Proteomes" id="UP001403385"/>
    </source>
</evidence>
<proteinExistence type="predicted"/>
<keyword evidence="4" id="KW-1185">Reference proteome</keyword>
<dbReference type="SUPFAM" id="SSF52172">
    <property type="entry name" value="CheY-like"/>
    <property type="match status" value="1"/>
</dbReference>
<sequence>MRTLYYIQAEKAGMSYLKTSLKGEYEIISLKDPKECFQSIQYLKDHHQQFPEVIIMDYPMSDMSGLHMVESLYEMLPDTHLILLLPEDNEELLFEIIKLGIMDYILKDKGYTRALSSLIAGKRLQVSI</sequence>
<organism evidence="3 4">
    <name type="scientific">Rapidithrix thailandica</name>
    <dbReference type="NCBI Taxonomy" id="413964"/>
    <lineage>
        <taxon>Bacteria</taxon>
        <taxon>Pseudomonadati</taxon>
        <taxon>Bacteroidota</taxon>
        <taxon>Cytophagia</taxon>
        <taxon>Cytophagales</taxon>
        <taxon>Flammeovirgaceae</taxon>
        <taxon>Rapidithrix</taxon>
    </lineage>
</organism>
<dbReference type="Gene3D" id="3.40.50.2300">
    <property type="match status" value="1"/>
</dbReference>
<dbReference type="PROSITE" id="PS50110">
    <property type="entry name" value="RESPONSE_REGULATORY"/>
    <property type="match status" value="1"/>
</dbReference>
<reference evidence="3 4" key="1">
    <citation type="submission" date="2024-04" db="EMBL/GenBank/DDBJ databases">
        <title>Novel genus in family Flammeovirgaceae.</title>
        <authorList>
            <person name="Nguyen T.H."/>
            <person name="Vuong T.Q."/>
            <person name="Le H."/>
            <person name="Kim S.-G."/>
        </authorList>
    </citation>
    <scope>NUCLEOTIDE SEQUENCE [LARGE SCALE GENOMIC DNA]</scope>
    <source>
        <strain evidence="3 4">JCM 23209</strain>
    </source>
</reference>
<feature type="domain" description="Response regulatory" evidence="2">
    <location>
        <begin position="1"/>
        <end position="122"/>
    </location>
</feature>
<accession>A0AAW9SBZ8</accession>
<comment type="caution">
    <text evidence="3">The sequence shown here is derived from an EMBL/GenBank/DDBJ whole genome shotgun (WGS) entry which is preliminary data.</text>
</comment>
<gene>
    <name evidence="3" type="ORF">AAG747_18330</name>
</gene>
<dbReference type="AlphaFoldDB" id="A0AAW9SBZ8"/>
<dbReference type="Proteomes" id="UP001403385">
    <property type="component" value="Unassembled WGS sequence"/>
</dbReference>
<dbReference type="InterPro" id="IPR001789">
    <property type="entry name" value="Sig_transdc_resp-reg_receiver"/>
</dbReference>